<evidence type="ECO:0000256" key="1">
    <source>
        <dbReference type="SAM" id="MobiDB-lite"/>
    </source>
</evidence>
<dbReference type="RefSeq" id="WP_144266267.1">
    <property type="nucleotide sequence ID" value="NZ_FZOQ01000003.1"/>
</dbReference>
<gene>
    <name evidence="3" type="ORF">SAMN06296052_103143</name>
</gene>
<dbReference type="EMBL" id="FZOQ01000003">
    <property type="protein sequence ID" value="SNS21321.1"/>
    <property type="molecule type" value="Genomic_DNA"/>
</dbReference>
<dbReference type="Proteomes" id="UP000198432">
    <property type="component" value="Unassembled WGS sequence"/>
</dbReference>
<dbReference type="AlphaFoldDB" id="A0A239CNR7"/>
<keyword evidence="2" id="KW-0732">Signal</keyword>
<proteinExistence type="predicted"/>
<reference evidence="4" key="1">
    <citation type="submission" date="2017-06" db="EMBL/GenBank/DDBJ databases">
        <authorList>
            <person name="Varghese N."/>
            <person name="Submissions S."/>
        </authorList>
    </citation>
    <scope>NUCLEOTIDE SEQUENCE [LARGE SCALE GENOMIC DNA]</scope>
    <source>
        <strain evidence="4">NKM1</strain>
    </source>
</reference>
<feature type="region of interest" description="Disordered" evidence="1">
    <location>
        <begin position="65"/>
        <end position="103"/>
    </location>
</feature>
<accession>A0A239CNR7</accession>
<feature type="signal peptide" evidence="2">
    <location>
        <begin position="1"/>
        <end position="18"/>
    </location>
</feature>
<evidence type="ECO:0008006" key="5">
    <source>
        <dbReference type="Google" id="ProtNLM"/>
    </source>
</evidence>
<sequence length="103" mass="10932">MNKNLIIVFAAVCSVAIASCGTPSDYRPDQKVSTEYVEPGTRNTFNITDAGSPEITEDAVQGLGPDVEDEGMLNHDPGANSLIKGDSIDEEAEYNEAEAVTNP</sequence>
<evidence type="ECO:0000313" key="3">
    <source>
        <dbReference type="EMBL" id="SNS21321.1"/>
    </source>
</evidence>
<name>A0A239CNR7_9BACT</name>
<feature type="chain" id="PRO_5012850921" description="Secreted protein" evidence="2">
    <location>
        <begin position="19"/>
        <end position="103"/>
    </location>
</feature>
<evidence type="ECO:0000313" key="4">
    <source>
        <dbReference type="Proteomes" id="UP000198432"/>
    </source>
</evidence>
<keyword evidence="4" id="KW-1185">Reference proteome</keyword>
<dbReference type="PROSITE" id="PS51257">
    <property type="entry name" value="PROKAR_LIPOPROTEIN"/>
    <property type="match status" value="1"/>
</dbReference>
<protein>
    <recommendedName>
        <fullName evidence="5">Secreted protein</fullName>
    </recommendedName>
</protein>
<dbReference type="OrthoDB" id="887022at2"/>
<organism evidence="3 4">
    <name type="scientific">Pontibacter ummariensis</name>
    <dbReference type="NCBI Taxonomy" id="1610492"/>
    <lineage>
        <taxon>Bacteria</taxon>
        <taxon>Pseudomonadati</taxon>
        <taxon>Bacteroidota</taxon>
        <taxon>Cytophagia</taxon>
        <taxon>Cytophagales</taxon>
        <taxon>Hymenobacteraceae</taxon>
        <taxon>Pontibacter</taxon>
    </lineage>
</organism>
<evidence type="ECO:0000256" key="2">
    <source>
        <dbReference type="SAM" id="SignalP"/>
    </source>
</evidence>